<sequence>MFMGSRRCSEPGEDSGDTAAAASPASAKRPLVSSSGERRPRPSGLLRPPLPSLDVEFAQQVVHEAGRRVERLALLGRGGADAVVVVAGDGVGQLGEAALVSVEGVVVVGLAAAAQAAVVAAELESVQRDAEGAEGGDTEGSRASVGVPGGGSAGLVLARVAAYLWQSVSPMLM</sequence>
<name>A0A4Z2G901_9TELE</name>
<protein>
    <submittedName>
        <fullName evidence="2">Uncharacterized protein</fullName>
    </submittedName>
</protein>
<evidence type="ECO:0000256" key="1">
    <source>
        <dbReference type="SAM" id="MobiDB-lite"/>
    </source>
</evidence>
<proteinExistence type="predicted"/>
<accession>A0A4Z2G901</accession>
<organism evidence="2 3">
    <name type="scientific">Liparis tanakae</name>
    <name type="common">Tanaka's snailfish</name>
    <dbReference type="NCBI Taxonomy" id="230148"/>
    <lineage>
        <taxon>Eukaryota</taxon>
        <taxon>Metazoa</taxon>
        <taxon>Chordata</taxon>
        <taxon>Craniata</taxon>
        <taxon>Vertebrata</taxon>
        <taxon>Euteleostomi</taxon>
        <taxon>Actinopterygii</taxon>
        <taxon>Neopterygii</taxon>
        <taxon>Teleostei</taxon>
        <taxon>Neoteleostei</taxon>
        <taxon>Acanthomorphata</taxon>
        <taxon>Eupercaria</taxon>
        <taxon>Perciformes</taxon>
        <taxon>Cottioidei</taxon>
        <taxon>Cottales</taxon>
        <taxon>Liparidae</taxon>
        <taxon>Liparis</taxon>
    </lineage>
</organism>
<gene>
    <name evidence="2" type="ORF">EYF80_039758</name>
</gene>
<keyword evidence="3" id="KW-1185">Reference proteome</keyword>
<dbReference type="AlphaFoldDB" id="A0A4Z2G901"/>
<evidence type="ECO:0000313" key="2">
    <source>
        <dbReference type="EMBL" id="TNN50017.1"/>
    </source>
</evidence>
<reference evidence="2 3" key="1">
    <citation type="submission" date="2019-03" db="EMBL/GenBank/DDBJ databases">
        <title>First draft genome of Liparis tanakae, snailfish: a comprehensive survey of snailfish specific genes.</title>
        <authorList>
            <person name="Kim W."/>
            <person name="Song I."/>
            <person name="Jeong J.-H."/>
            <person name="Kim D."/>
            <person name="Kim S."/>
            <person name="Ryu S."/>
            <person name="Song J.Y."/>
            <person name="Lee S.K."/>
        </authorList>
    </citation>
    <scope>NUCLEOTIDE SEQUENCE [LARGE SCALE GENOMIC DNA]</scope>
    <source>
        <tissue evidence="2">Muscle</tissue>
    </source>
</reference>
<evidence type="ECO:0000313" key="3">
    <source>
        <dbReference type="Proteomes" id="UP000314294"/>
    </source>
</evidence>
<dbReference type="EMBL" id="SRLO01000633">
    <property type="protein sequence ID" value="TNN50017.1"/>
    <property type="molecule type" value="Genomic_DNA"/>
</dbReference>
<dbReference type="Proteomes" id="UP000314294">
    <property type="component" value="Unassembled WGS sequence"/>
</dbReference>
<feature type="region of interest" description="Disordered" evidence="1">
    <location>
        <begin position="1"/>
        <end position="50"/>
    </location>
</feature>
<comment type="caution">
    <text evidence="2">The sequence shown here is derived from an EMBL/GenBank/DDBJ whole genome shotgun (WGS) entry which is preliminary data.</text>
</comment>